<evidence type="ECO:0000256" key="19">
    <source>
        <dbReference type="PROSITE-ProRule" id="PRU10141"/>
    </source>
</evidence>
<dbReference type="InterPro" id="IPR017441">
    <property type="entry name" value="Protein_kinase_ATP_BS"/>
</dbReference>
<dbReference type="InterPro" id="IPR008271">
    <property type="entry name" value="Ser/Thr_kinase_AS"/>
</dbReference>
<keyword evidence="12 19" id="KW-0067">ATP-binding</keyword>
<evidence type="ECO:0000313" key="22">
    <source>
        <dbReference type="EMBL" id="TYH77594.1"/>
    </source>
</evidence>
<dbReference type="GO" id="GO:0030246">
    <property type="term" value="F:carbohydrate binding"/>
    <property type="evidence" value="ECO:0007669"/>
    <property type="project" value="UniProtKB-KW"/>
</dbReference>
<dbReference type="InterPro" id="IPR000719">
    <property type="entry name" value="Prot_kinase_dom"/>
</dbReference>
<dbReference type="Pfam" id="PF00069">
    <property type="entry name" value="Pkinase"/>
    <property type="match status" value="1"/>
</dbReference>
<dbReference type="Pfam" id="PF00139">
    <property type="entry name" value="Lectin_legB"/>
    <property type="match status" value="1"/>
</dbReference>
<evidence type="ECO:0000256" key="17">
    <source>
        <dbReference type="ARBA" id="ARBA00047899"/>
    </source>
</evidence>
<dbReference type="Proteomes" id="UP000322667">
    <property type="component" value="Chromosome D04"/>
</dbReference>
<dbReference type="SUPFAM" id="SSF56112">
    <property type="entry name" value="Protein kinase-like (PK-like)"/>
    <property type="match status" value="1"/>
</dbReference>
<dbReference type="PROSITE" id="PS00108">
    <property type="entry name" value="PROTEIN_KINASE_ST"/>
    <property type="match status" value="1"/>
</dbReference>
<dbReference type="GO" id="GO:0005524">
    <property type="term" value="F:ATP binding"/>
    <property type="evidence" value="ECO:0007669"/>
    <property type="project" value="UniProtKB-UniRule"/>
</dbReference>
<dbReference type="PANTHER" id="PTHR27007">
    <property type="match status" value="1"/>
</dbReference>
<evidence type="ECO:0000256" key="1">
    <source>
        <dbReference type="ARBA" id="ARBA00004479"/>
    </source>
</evidence>
<evidence type="ECO:0000256" key="6">
    <source>
        <dbReference type="ARBA" id="ARBA00022679"/>
    </source>
</evidence>
<protein>
    <recommendedName>
        <fullName evidence="4">non-specific serine/threonine protein kinase</fullName>
        <ecNumber evidence="4">2.7.11.1</ecNumber>
    </recommendedName>
</protein>
<dbReference type="CDD" id="cd06899">
    <property type="entry name" value="lectin_legume_LecRK_Arcelin_ConA"/>
    <property type="match status" value="1"/>
</dbReference>
<dbReference type="PROSITE" id="PS00107">
    <property type="entry name" value="PROTEIN_KINASE_ATP"/>
    <property type="match status" value="1"/>
</dbReference>
<comment type="subcellular location">
    <subcellularLocation>
        <location evidence="1">Membrane</location>
        <topology evidence="1">Single-pass type I membrane protein</topology>
    </subcellularLocation>
</comment>
<keyword evidence="16" id="KW-0325">Glycoprotein</keyword>
<dbReference type="InterPro" id="IPR001220">
    <property type="entry name" value="Legume_lectin_dom"/>
</dbReference>
<proteinExistence type="inferred from homology"/>
<dbReference type="AlphaFoldDB" id="A0A5D2LF46"/>
<gene>
    <name evidence="22" type="ORF">ES332_D04G164700v1</name>
</gene>
<evidence type="ECO:0000256" key="3">
    <source>
        <dbReference type="ARBA" id="ARBA00010217"/>
    </source>
</evidence>
<keyword evidence="6" id="KW-0808">Transferase</keyword>
<comment type="catalytic activity">
    <reaction evidence="17">
        <text>L-threonyl-[protein] + ATP = O-phospho-L-threonyl-[protein] + ADP + H(+)</text>
        <dbReference type="Rhea" id="RHEA:46608"/>
        <dbReference type="Rhea" id="RHEA-COMP:11060"/>
        <dbReference type="Rhea" id="RHEA-COMP:11605"/>
        <dbReference type="ChEBI" id="CHEBI:15378"/>
        <dbReference type="ChEBI" id="CHEBI:30013"/>
        <dbReference type="ChEBI" id="CHEBI:30616"/>
        <dbReference type="ChEBI" id="CHEBI:61977"/>
        <dbReference type="ChEBI" id="CHEBI:456216"/>
        <dbReference type="EC" id="2.7.11.1"/>
    </reaction>
</comment>
<evidence type="ECO:0000256" key="16">
    <source>
        <dbReference type="ARBA" id="ARBA00023180"/>
    </source>
</evidence>
<organism evidence="22 23">
    <name type="scientific">Gossypium tomentosum</name>
    <name type="common">Hawaiian cotton</name>
    <name type="synonym">Gossypium sandvicense</name>
    <dbReference type="NCBI Taxonomy" id="34277"/>
    <lineage>
        <taxon>Eukaryota</taxon>
        <taxon>Viridiplantae</taxon>
        <taxon>Streptophyta</taxon>
        <taxon>Embryophyta</taxon>
        <taxon>Tracheophyta</taxon>
        <taxon>Spermatophyta</taxon>
        <taxon>Magnoliopsida</taxon>
        <taxon>eudicotyledons</taxon>
        <taxon>Gunneridae</taxon>
        <taxon>Pentapetalae</taxon>
        <taxon>rosids</taxon>
        <taxon>malvids</taxon>
        <taxon>Malvales</taxon>
        <taxon>Malvaceae</taxon>
        <taxon>Malvoideae</taxon>
        <taxon>Gossypium</taxon>
    </lineage>
</organism>
<keyword evidence="23" id="KW-1185">Reference proteome</keyword>
<feature type="binding site" evidence="19">
    <location>
        <position position="377"/>
    </location>
    <ligand>
        <name>ATP</name>
        <dbReference type="ChEBI" id="CHEBI:30616"/>
    </ligand>
</feature>
<evidence type="ECO:0000256" key="18">
    <source>
        <dbReference type="ARBA" id="ARBA00048679"/>
    </source>
</evidence>
<dbReference type="GO" id="GO:0016020">
    <property type="term" value="C:membrane"/>
    <property type="evidence" value="ECO:0007669"/>
    <property type="project" value="UniProtKB-SubCell"/>
</dbReference>
<keyword evidence="9" id="KW-0430">Lectin</keyword>
<keyword evidence="11" id="KW-0418">Kinase</keyword>
<evidence type="ECO:0000256" key="15">
    <source>
        <dbReference type="ARBA" id="ARBA00023170"/>
    </source>
</evidence>
<evidence type="ECO:0000256" key="2">
    <source>
        <dbReference type="ARBA" id="ARBA00008536"/>
    </source>
</evidence>
<comment type="catalytic activity">
    <reaction evidence="18">
        <text>L-seryl-[protein] + ATP = O-phospho-L-seryl-[protein] + ADP + H(+)</text>
        <dbReference type="Rhea" id="RHEA:17989"/>
        <dbReference type="Rhea" id="RHEA-COMP:9863"/>
        <dbReference type="Rhea" id="RHEA-COMP:11604"/>
        <dbReference type="ChEBI" id="CHEBI:15378"/>
        <dbReference type="ChEBI" id="CHEBI:29999"/>
        <dbReference type="ChEBI" id="CHEBI:30616"/>
        <dbReference type="ChEBI" id="CHEBI:83421"/>
        <dbReference type="ChEBI" id="CHEBI:456216"/>
        <dbReference type="EC" id="2.7.11.1"/>
    </reaction>
</comment>
<feature type="domain" description="Protein kinase" evidence="21">
    <location>
        <begin position="348"/>
        <end position="627"/>
    </location>
</feature>
<dbReference type="FunFam" id="3.30.200.20:FF:000112">
    <property type="entry name" value="Lectin-domain containing receptor kinase A4.3"/>
    <property type="match status" value="1"/>
</dbReference>
<dbReference type="Gene3D" id="2.60.120.200">
    <property type="match status" value="1"/>
</dbReference>
<dbReference type="InterPro" id="IPR011009">
    <property type="entry name" value="Kinase-like_dom_sf"/>
</dbReference>
<evidence type="ECO:0000256" key="11">
    <source>
        <dbReference type="ARBA" id="ARBA00022777"/>
    </source>
</evidence>
<evidence type="ECO:0000256" key="12">
    <source>
        <dbReference type="ARBA" id="ARBA00022840"/>
    </source>
</evidence>
<dbReference type="SMART" id="SM00220">
    <property type="entry name" value="S_TKc"/>
    <property type="match status" value="1"/>
</dbReference>
<evidence type="ECO:0000259" key="21">
    <source>
        <dbReference type="PROSITE" id="PS50011"/>
    </source>
</evidence>
<sequence length="676" mass="74644">MAMCFTFRLAILLTLLLTSLADMDDVGFIYNGFLSANLSLDGIAKLTSNGLLKLTNETGRHEKGGAFYPHLINFKNSTNGSVSSFSTTFVFAIISESQAFSGHGIAFAISPTRGLPEAVPSEYLGLFNESNNGNGTNHVIAIELDTVQSNSFNDINNNHVGIDINGLNSTDSFPAGYYKDGSRQFRNLSMIDGKRLQVWVEYHGREKRMDVTLAPSGVSKPKTPLLSSPLDLSSIVNSEMYVGFSSSTGALISSHYVLGWSFKMNGQAQELTLSRLPKLPRLGPKKKSRLLKNGLPLVLASVILAGVSSVVYFVRRKRKFAEIVEDWELEYGPHRFKFKDLYVATKGFKDKELLGAGGFGRVYKGVLPTTKLEVAVKRVSRESKQGMKEFIAEIVSIGRLRHRNLVQLLGYCRRQGELLLVYDYMPNGSLDKYLYNQPKLTLNWSQRFRVIKGVASGLFYLHEEWEQVVIHRDVKASNILLDSGLNGRLGDFGLARLYDHGTEPQTTHVVGTVVGTVGYLAPELTRTGEATPCTDVFAFGAFLLEVACGRRPISQSSTDVILVDWVYSCWRKGDILEAKDPNLGSDCVAEEVELILKLGLICSQSEPEARPTMRHIVQFLEGDIPFPRMSSLRLSSGIAFSHRTGFDEFAMLYTSSLNNKFSHSSSAEASLLSGGL</sequence>
<dbReference type="InterPro" id="IPR050528">
    <property type="entry name" value="L-type_Lectin-RKs"/>
</dbReference>
<dbReference type="FunFam" id="2.60.120.200:FF:000051">
    <property type="entry name" value="L-type lectin-domain containing receptor kinase V.9"/>
    <property type="match status" value="1"/>
</dbReference>
<keyword evidence="8 20" id="KW-0732">Signal</keyword>
<evidence type="ECO:0000256" key="13">
    <source>
        <dbReference type="ARBA" id="ARBA00022989"/>
    </source>
</evidence>
<evidence type="ECO:0000256" key="5">
    <source>
        <dbReference type="ARBA" id="ARBA00022527"/>
    </source>
</evidence>
<comment type="similarity">
    <text evidence="2">In the N-terminal section; belongs to the leguminous lectin family.</text>
</comment>
<feature type="chain" id="PRO_5022793604" description="non-specific serine/threonine protein kinase" evidence="20">
    <location>
        <begin position="22"/>
        <end position="676"/>
    </location>
</feature>
<accession>A0A5D2LF46</accession>
<evidence type="ECO:0000256" key="4">
    <source>
        <dbReference type="ARBA" id="ARBA00012513"/>
    </source>
</evidence>
<dbReference type="Gene3D" id="3.30.200.20">
    <property type="entry name" value="Phosphorylase Kinase, domain 1"/>
    <property type="match status" value="1"/>
</dbReference>
<dbReference type="PROSITE" id="PS50011">
    <property type="entry name" value="PROTEIN_KINASE_DOM"/>
    <property type="match status" value="1"/>
</dbReference>
<dbReference type="FunFam" id="1.10.510.10:FF:000108">
    <property type="entry name" value="L-type lectin-domain containing receptor kinase S.4"/>
    <property type="match status" value="1"/>
</dbReference>
<keyword evidence="13" id="KW-1133">Transmembrane helix</keyword>
<evidence type="ECO:0000256" key="8">
    <source>
        <dbReference type="ARBA" id="ARBA00022729"/>
    </source>
</evidence>
<dbReference type="SUPFAM" id="SSF49899">
    <property type="entry name" value="Concanavalin A-like lectins/glucanases"/>
    <property type="match status" value="1"/>
</dbReference>
<keyword evidence="15" id="KW-0675">Receptor</keyword>
<name>A0A5D2LF46_GOSTO</name>
<evidence type="ECO:0000256" key="9">
    <source>
        <dbReference type="ARBA" id="ARBA00022734"/>
    </source>
</evidence>
<comment type="similarity">
    <text evidence="3">In the C-terminal section; belongs to the protein kinase superfamily. Ser/Thr protein kinase family.</text>
</comment>
<keyword evidence="10 19" id="KW-0547">Nucleotide-binding</keyword>
<dbReference type="EMBL" id="CM017626">
    <property type="protein sequence ID" value="TYH77594.1"/>
    <property type="molecule type" value="Genomic_DNA"/>
</dbReference>
<evidence type="ECO:0000256" key="20">
    <source>
        <dbReference type="SAM" id="SignalP"/>
    </source>
</evidence>
<keyword evidence="14" id="KW-0472">Membrane</keyword>
<dbReference type="Gene3D" id="1.10.510.10">
    <property type="entry name" value="Transferase(Phosphotransferase) domain 1"/>
    <property type="match status" value="1"/>
</dbReference>
<feature type="signal peptide" evidence="20">
    <location>
        <begin position="1"/>
        <end position="21"/>
    </location>
</feature>
<dbReference type="GO" id="GO:0004674">
    <property type="term" value="F:protein serine/threonine kinase activity"/>
    <property type="evidence" value="ECO:0007669"/>
    <property type="project" value="UniProtKB-KW"/>
</dbReference>
<dbReference type="InterPro" id="IPR013320">
    <property type="entry name" value="ConA-like_dom_sf"/>
</dbReference>
<evidence type="ECO:0000313" key="23">
    <source>
        <dbReference type="Proteomes" id="UP000322667"/>
    </source>
</evidence>
<keyword evidence="7" id="KW-0812">Transmembrane</keyword>
<evidence type="ECO:0000256" key="14">
    <source>
        <dbReference type="ARBA" id="ARBA00023136"/>
    </source>
</evidence>
<evidence type="ECO:0000256" key="10">
    <source>
        <dbReference type="ARBA" id="ARBA00022741"/>
    </source>
</evidence>
<keyword evidence="5" id="KW-0723">Serine/threonine-protein kinase</keyword>
<evidence type="ECO:0000256" key="7">
    <source>
        <dbReference type="ARBA" id="ARBA00022692"/>
    </source>
</evidence>
<reference evidence="22 23" key="1">
    <citation type="submission" date="2019-07" db="EMBL/GenBank/DDBJ databases">
        <title>WGS assembly of Gossypium tomentosum.</title>
        <authorList>
            <person name="Chen Z.J."/>
            <person name="Sreedasyam A."/>
            <person name="Ando A."/>
            <person name="Song Q."/>
            <person name="De L."/>
            <person name="Hulse-Kemp A."/>
            <person name="Ding M."/>
            <person name="Ye W."/>
            <person name="Kirkbride R."/>
            <person name="Jenkins J."/>
            <person name="Plott C."/>
            <person name="Lovell J."/>
            <person name="Lin Y.-M."/>
            <person name="Vaughn R."/>
            <person name="Liu B."/>
            <person name="Li W."/>
            <person name="Simpson S."/>
            <person name="Scheffler B."/>
            <person name="Saski C."/>
            <person name="Grover C."/>
            <person name="Hu G."/>
            <person name="Conover J."/>
            <person name="Carlson J."/>
            <person name="Shu S."/>
            <person name="Boston L."/>
            <person name="Williams M."/>
            <person name="Peterson D."/>
            <person name="Mcgee K."/>
            <person name="Jones D."/>
            <person name="Wendel J."/>
            <person name="Stelly D."/>
            <person name="Grimwood J."/>
            <person name="Schmutz J."/>
        </authorList>
    </citation>
    <scope>NUCLEOTIDE SEQUENCE [LARGE SCALE GENOMIC DNA]</scope>
    <source>
        <strain evidence="22">7179.01</strain>
    </source>
</reference>
<dbReference type="EC" id="2.7.11.1" evidence="4"/>